<protein>
    <submittedName>
        <fullName evidence="1">F-box/kelch-repeat protein</fullName>
    </submittedName>
</protein>
<evidence type="ECO:0000313" key="1">
    <source>
        <dbReference type="EMBL" id="KAI7992582.1"/>
    </source>
</evidence>
<gene>
    <name evidence="1" type="ORF">LOK49_LG12G01200</name>
</gene>
<proteinExistence type="predicted"/>
<sequence length="329" mass="37130">MAIIPASKRLSNSTETTLSEVETTRPWSDLPRDLLSPIANRLGLIELLGFRGACKDWKTASSTASAKIESSSDHRPWFILYGENSECILYDQLDKKKYTINVPELDGATCLASNQGWLLLSREGSMFFFCPFSRARIELPSFPHSDLSGHNAALSAPPTSENCVVCVINRHDHLIVELNVLRRGEQTWTKVNYDCPENVLGVVTGTTYHEGTFYFLDNRSKLLTYAVKKKKWVLYTIVDSSSASTNDCLPFAYRTNYFRNWDMKRCLELGEDVSVSTRGTGVRSSRGEYDMVINNESIAAVSKEIESPCQLKGIWIESRFLQIPPNQSW</sequence>
<keyword evidence="2" id="KW-1185">Reference proteome</keyword>
<evidence type="ECO:0000313" key="2">
    <source>
        <dbReference type="Proteomes" id="UP001060215"/>
    </source>
</evidence>
<dbReference type="Proteomes" id="UP001060215">
    <property type="component" value="Chromosome 13"/>
</dbReference>
<name>A0ACC0FWS5_9ERIC</name>
<reference evidence="1 2" key="1">
    <citation type="journal article" date="2022" name="Plant J.">
        <title>Chromosome-level genome of Camellia lanceoleosa provides a valuable resource for understanding genome evolution and self-incompatibility.</title>
        <authorList>
            <person name="Gong W."/>
            <person name="Xiao S."/>
            <person name="Wang L."/>
            <person name="Liao Z."/>
            <person name="Chang Y."/>
            <person name="Mo W."/>
            <person name="Hu G."/>
            <person name="Li W."/>
            <person name="Zhao G."/>
            <person name="Zhu H."/>
            <person name="Hu X."/>
            <person name="Ji K."/>
            <person name="Xiang X."/>
            <person name="Song Q."/>
            <person name="Yuan D."/>
            <person name="Jin S."/>
            <person name="Zhang L."/>
        </authorList>
    </citation>
    <scope>NUCLEOTIDE SEQUENCE [LARGE SCALE GENOMIC DNA]</scope>
    <source>
        <strain evidence="1">SQ_2022a</strain>
    </source>
</reference>
<dbReference type="EMBL" id="CM045770">
    <property type="protein sequence ID" value="KAI7992582.1"/>
    <property type="molecule type" value="Genomic_DNA"/>
</dbReference>
<comment type="caution">
    <text evidence="1">The sequence shown here is derived from an EMBL/GenBank/DDBJ whole genome shotgun (WGS) entry which is preliminary data.</text>
</comment>
<organism evidence="1 2">
    <name type="scientific">Camellia lanceoleosa</name>
    <dbReference type="NCBI Taxonomy" id="1840588"/>
    <lineage>
        <taxon>Eukaryota</taxon>
        <taxon>Viridiplantae</taxon>
        <taxon>Streptophyta</taxon>
        <taxon>Embryophyta</taxon>
        <taxon>Tracheophyta</taxon>
        <taxon>Spermatophyta</taxon>
        <taxon>Magnoliopsida</taxon>
        <taxon>eudicotyledons</taxon>
        <taxon>Gunneridae</taxon>
        <taxon>Pentapetalae</taxon>
        <taxon>asterids</taxon>
        <taxon>Ericales</taxon>
        <taxon>Theaceae</taxon>
        <taxon>Camellia</taxon>
    </lineage>
</organism>
<accession>A0ACC0FWS5</accession>